<keyword evidence="1" id="KW-1133">Transmembrane helix</keyword>
<dbReference type="FunCoup" id="A0A2T3AP87">
    <property type="interactions" value="25"/>
</dbReference>
<dbReference type="PANTHER" id="PTHR34814">
    <property type="entry name" value="NITROSOGUANIDINE RESISTANCE PROTEIN SNG1"/>
    <property type="match status" value="1"/>
</dbReference>
<feature type="transmembrane region" description="Helical" evidence="1">
    <location>
        <begin position="327"/>
        <end position="348"/>
    </location>
</feature>
<dbReference type="RefSeq" id="XP_024716476.1">
    <property type="nucleotide sequence ID" value="XM_024861416.1"/>
</dbReference>
<feature type="transmembrane region" description="Helical" evidence="1">
    <location>
        <begin position="275"/>
        <end position="294"/>
    </location>
</feature>
<accession>A0A2T3AP87</accession>
<dbReference type="Proteomes" id="UP000241818">
    <property type="component" value="Unassembled WGS sequence"/>
</dbReference>
<dbReference type="STRING" id="857342.A0A2T3AP87"/>
<reference evidence="3 4" key="1">
    <citation type="journal article" date="2018" name="New Phytol.">
        <title>Comparative genomics and transcriptomics depict ericoid mycorrhizal fungi as versatile saprotrophs and plant mutualists.</title>
        <authorList>
            <person name="Martino E."/>
            <person name="Morin E."/>
            <person name="Grelet G.A."/>
            <person name="Kuo A."/>
            <person name="Kohler A."/>
            <person name="Daghino S."/>
            <person name="Barry K.W."/>
            <person name="Cichocki N."/>
            <person name="Clum A."/>
            <person name="Dockter R.B."/>
            <person name="Hainaut M."/>
            <person name="Kuo R.C."/>
            <person name="LaButti K."/>
            <person name="Lindahl B.D."/>
            <person name="Lindquist E.A."/>
            <person name="Lipzen A."/>
            <person name="Khouja H.R."/>
            <person name="Magnuson J."/>
            <person name="Murat C."/>
            <person name="Ohm R.A."/>
            <person name="Singer S.W."/>
            <person name="Spatafora J.W."/>
            <person name="Wang M."/>
            <person name="Veneault-Fourrey C."/>
            <person name="Henrissat B."/>
            <person name="Grigoriev I.V."/>
            <person name="Martin F.M."/>
            <person name="Perotto S."/>
        </authorList>
    </citation>
    <scope>NUCLEOTIDE SEQUENCE [LARGE SCALE GENOMIC DNA]</scope>
    <source>
        <strain evidence="3 4">ATCC 22711</strain>
    </source>
</reference>
<dbReference type="AlphaFoldDB" id="A0A2T3AP87"/>
<protein>
    <recommendedName>
        <fullName evidence="2">DUF3533 domain-containing protein</fullName>
    </recommendedName>
</protein>
<dbReference type="Pfam" id="PF12051">
    <property type="entry name" value="DUF3533"/>
    <property type="match status" value="1"/>
</dbReference>
<feature type="transmembrane region" description="Helical" evidence="1">
    <location>
        <begin position="176"/>
        <end position="194"/>
    </location>
</feature>
<keyword evidence="1" id="KW-0472">Membrane</keyword>
<dbReference type="PANTHER" id="PTHR34814:SF1">
    <property type="entry name" value="NITROSOGUANIDINE RESISTANCE PROTEIN SNG1"/>
    <property type="match status" value="1"/>
</dbReference>
<dbReference type="GO" id="GO:0016020">
    <property type="term" value="C:membrane"/>
    <property type="evidence" value="ECO:0007669"/>
    <property type="project" value="TreeGrafter"/>
</dbReference>
<dbReference type="OrthoDB" id="2140105at2759"/>
<proteinExistence type="predicted"/>
<evidence type="ECO:0000256" key="1">
    <source>
        <dbReference type="SAM" id="Phobius"/>
    </source>
</evidence>
<sequence>MPVLTVALIDFDNGEVGPFLQQMGAAARAANPKKTLGYVSQPGSKYNYSNDEVRRALQHEDFWFAVVAQANATTAMNHAYDVGNSSYDPTGAVHVYYEEGRNALTIDEIGYPVLLDFLTDFVMSFTKQKQQSLAASNAGNAAALARQADNPIPVAYTLFNTAPDTPSTAEAATEIGTIYLIIISFLSILMFNSLNEAMMGKVPTVRYYVYRMTLFPVVYFFFSLLYLALSCAWKIRFDKFYGSSGYVIYWMLSWIAMLAFGLAVENVNNVLGPPFTPFFFVFWVISNVATGFFPIELLSNFYRWGLAWPLRHVLIGAKAILFGTKDLLGLNFGVLIAWVAVSLALQPFTIWMQMRRRRAAVEANRRQVLERVYGKTEEEAEKC</sequence>
<keyword evidence="4" id="KW-1185">Reference proteome</keyword>
<evidence type="ECO:0000313" key="4">
    <source>
        <dbReference type="Proteomes" id="UP000241818"/>
    </source>
</evidence>
<dbReference type="InParanoid" id="A0A2T3AP87"/>
<feature type="transmembrane region" description="Helical" evidence="1">
    <location>
        <begin position="214"/>
        <end position="233"/>
    </location>
</feature>
<dbReference type="InterPro" id="IPR053001">
    <property type="entry name" value="MNNG_permease-like"/>
</dbReference>
<dbReference type="GeneID" id="36569497"/>
<feature type="domain" description="DUF3533" evidence="2">
    <location>
        <begin position="4"/>
        <end position="343"/>
    </location>
</feature>
<evidence type="ECO:0000313" key="3">
    <source>
        <dbReference type="EMBL" id="PSS06746.1"/>
    </source>
</evidence>
<feature type="transmembrane region" description="Helical" evidence="1">
    <location>
        <begin position="245"/>
        <end position="263"/>
    </location>
</feature>
<name>A0A2T3AP87_AMORE</name>
<dbReference type="InterPro" id="IPR022703">
    <property type="entry name" value="DUF3533"/>
</dbReference>
<organism evidence="3 4">
    <name type="scientific">Amorphotheca resinae ATCC 22711</name>
    <dbReference type="NCBI Taxonomy" id="857342"/>
    <lineage>
        <taxon>Eukaryota</taxon>
        <taxon>Fungi</taxon>
        <taxon>Dikarya</taxon>
        <taxon>Ascomycota</taxon>
        <taxon>Pezizomycotina</taxon>
        <taxon>Leotiomycetes</taxon>
        <taxon>Helotiales</taxon>
        <taxon>Amorphothecaceae</taxon>
        <taxon>Amorphotheca</taxon>
    </lineage>
</organism>
<dbReference type="EMBL" id="KZ679020">
    <property type="protein sequence ID" value="PSS06746.1"/>
    <property type="molecule type" value="Genomic_DNA"/>
</dbReference>
<keyword evidence="1" id="KW-0812">Transmembrane</keyword>
<evidence type="ECO:0000259" key="2">
    <source>
        <dbReference type="Pfam" id="PF12051"/>
    </source>
</evidence>
<gene>
    <name evidence="3" type="ORF">M430DRAFT_111165</name>
</gene>